<name>A0A7J8QD11_GOSRA</name>
<gene>
    <name evidence="1" type="ORF">Gorai_005667</name>
</gene>
<dbReference type="Proteomes" id="UP000593578">
    <property type="component" value="Unassembled WGS sequence"/>
</dbReference>
<sequence>KSRECSLSSPEETTSTVVGKEASDDLWKCDKKDLMHAVGSTFGGVIQSKIKCEFCRFRVNFDVQRPLRRGIDFCLIGCLGHWIKGNMVILSKDREKVKDDLPYSLALKAESSLLGRESLKLGFSTKKAMKQCYYTGEEVMSKDGGSSLEVTGLNHQKEKEASLEKTPVFLETKNMRKIFGDPRTNLSPQVTPIDLMDKISQNSCAEVVNLEEGDRLKGLDNLIGVQLSSYKKKQLVSIRKKIFDTSMTKMVMGKRKNIEELSEDTGLSLSFKDGVKRLKLVKGNSEVSTLSGSLSLILEHDSASLQTVSAAAKWQANRKQ</sequence>
<feature type="non-terminal residue" evidence="1">
    <location>
        <position position="320"/>
    </location>
</feature>
<reference evidence="1 2" key="1">
    <citation type="journal article" date="2019" name="Genome Biol. Evol.">
        <title>Insights into the evolution of the New World diploid cottons (Gossypium, subgenus Houzingenia) based on genome sequencing.</title>
        <authorList>
            <person name="Grover C.E."/>
            <person name="Arick M.A. 2nd"/>
            <person name="Thrash A."/>
            <person name="Conover J.L."/>
            <person name="Sanders W.S."/>
            <person name="Peterson D.G."/>
            <person name="Frelichowski J.E."/>
            <person name="Scheffler J.A."/>
            <person name="Scheffler B.E."/>
            <person name="Wendel J.F."/>
        </authorList>
    </citation>
    <scope>NUCLEOTIDE SEQUENCE [LARGE SCALE GENOMIC DNA]</scope>
    <source>
        <strain evidence="1">8</strain>
        <tissue evidence="1">Leaf</tissue>
    </source>
</reference>
<evidence type="ECO:0000313" key="1">
    <source>
        <dbReference type="EMBL" id="MBA0599447.1"/>
    </source>
</evidence>
<comment type="caution">
    <text evidence="1">The sequence shown here is derived from an EMBL/GenBank/DDBJ whole genome shotgun (WGS) entry which is preliminary data.</text>
</comment>
<proteinExistence type="predicted"/>
<organism evidence="1 2">
    <name type="scientific">Gossypium raimondii</name>
    <name type="common">Peruvian cotton</name>
    <name type="synonym">Gossypium klotzschianum subsp. raimondii</name>
    <dbReference type="NCBI Taxonomy" id="29730"/>
    <lineage>
        <taxon>Eukaryota</taxon>
        <taxon>Viridiplantae</taxon>
        <taxon>Streptophyta</taxon>
        <taxon>Embryophyta</taxon>
        <taxon>Tracheophyta</taxon>
        <taxon>Spermatophyta</taxon>
        <taxon>Magnoliopsida</taxon>
        <taxon>eudicotyledons</taxon>
        <taxon>Gunneridae</taxon>
        <taxon>Pentapetalae</taxon>
        <taxon>rosids</taxon>
        <taxon>malvids</taxon>
        <taxon>Malvales</taxon>
        <taxon>Malvaceae</taxon>
        <taxon>Malvoideae</taxon>
        <taxon>Gossypium</taxon>
    </lineage>
</organism>
<protein>
    <submittedName>
        <fullName evidence="1">Uncharacterized protein</fullName>
    </submittedName>
</protein>
<dbReference type="AlphaFoldDB" id="A0A7J8QD11"/>
<evidence type="ECO:0000313" key="2">
    <source>
        <dbReference type="Proteomes" id="UP000593578"/>
    </source>
</evidence>
<accession>A0A7J8QD11</accession>
<dbReference type="EMBL" id="JABEZZ010000011">
    <property type="protein sequence ID" value="MBA0599447.1"/>
    <property type="molecule type" value="Genomic_DNA"/>
</dbReference>